<gene>
    <name evidence="2" type="ORF">A176_006798</name>
</gene>
<dbReference type="EMBL" id="CP012109">
    <property type="protein sequence ID" value="AKQ69886.1"/>
    <property type="molecule type" value="Genomic_DNA"/>
</dbReference>
<dbReference type="OrthoDB" id="9789348at2"/>
<dbReference type="RefSeq" id="WP_002637613.1">
    <property type="nucleotide sequence ID" value="NZ_CP012109.1"/>
</dbReference>
<protein>
    <submittedName>
        <fullName evidence="2">Phage shock protein E</fullName>
    </submittedName>
</protein>
<dbReference type="PANTHER" id="PTHR43031:SF1">
    <property type="entry name" value="PYRIDINE NUCLEOTIDE-DISULPHIDE OXIDOREDUCTASE"/>
    <property type="match status" value="1"/>
</dbReference>
<dbReference type="Gene3D" id="3.40.250.10">
    <property type="entry name" value="Rhodanese-like domain"/>
    <property type="match status" value="1"/>
</dbReference>
<evidence type="ECO:0000313" key="3">
    <source>
        <dbReference type="Proteomes" id="UP000009026"/>
    </source>
</evidence>
<feature type="domain" description="Rhodanese" evidence="1">
    <location>
        <begin position="14"/>
        <end position="90"/>
    </location>
</feature>
<dbReference type="Pfam" id="PF00581">
    <property type="entry name" value="Rhodanese"/>
    <property type="match status" value="1"/>
</dbReference>
<dbReference type="InterPro" id="IPR036873">
    <property type="entry name" value="Rhodanese-like_dom_sf"/>
</dbReference>
<dbReference type="PROSITE" id="PS50206">
    <property type="entry name" value="RHODANESE_3"/>
    <property type="match status" value="1"/>
</dbReference>
<dbReference type="SMART" id="SM00450">
    <property type="entry name" value="RHOD"/>
    <property type="match status" value="1"/>
</dbReference>
<reference evidence="2 3" key="1">
    <citation type="journal article" date="2016" name="PLoS ONE">
        <title>Complete Genome Sequence and Comparative Genomics of a Novel Myxobacterium Myxococcus hansupus.</title>
        <authorList>
            <person name="Sharma G."/>
            <person name="Narwani T."/>
            <person name="Subramanian S."/>
        </authorList>
    </citation>
    <scope>NUCLEOTIDE SEQUENCE [LARGE SCALE GENOMIC DNA]</scope>
    <source>
        <strain evidence="3">mixupus</strain>
    </source>
</reference>
<dbReference type="PANTHER" id="PTHR43031">
    <property type="entry name" value="FAD-DEPENDENT OXIDOREDUCTASE"/>
    <property type="match status" value="1"/>
</dbReference>
<dbReference type="eggNOG" id="COG0607">
    <property type="taxonomic scope" value="Bacteria"/>
</dbReference>
<dbReference type="InterPro" id="IPR050229">
    <property type="entry name" value="GlpE_sulfurtransferase"/>
</dbReference>
<dbReference type="SUPFAM" id="SSF52821">
    <property type="entry name" value="Rhodanese/Cell cycle control phosphatase"/>
    <property type="match status" value="1"/>
</dbReference>
<keyword evidence="3" id="KW-1185">Reference proteome</keyword>
<dbReference type="Proteomes" id="UP000009026">
    <property type="component" value="Chromosome"/>
</dbReference>
<dbReference type="AlphaFoldDB" id="A0A0H4X2K8"/>
<name>A0A0H4X2K8_9BACT</name>
<dbReference type="CDD" id="cd00158">
    <property type="entry name" value="RHOD"/>
    <property type="match status" value="1"/>
</dbReference>
<dbReference type="STRING" id="1297742.A176_006798"/>
<proteinExistence type="predicted"/>
<dbReference type="KEGG" id="mym:A176_006798"/>
<dbReference type="PATRIC" id="fig|1297742.4.peg.6896"/>
<dbReference type="InterPro" id="IPR001763">
    <property type="entry name" value="Rhodanese-like_dom"/>
</dbReference>
<sequence length="93" mass="10208">MTPQELSEKARQLVAEGAVLLDVRTPQEFQEGHPEPARNIPVQELPRRLGEVGPPGTRVVVYCAAGGRSAQAAQLLRTSGYPDVFDLKSVRNW</sequence>
<accession>A0A0H4X2K8</accession>
<organism evidence="2 3">
    <name type="scientific">Pseudomyxococcus hansupus</name>
    <dbReference type="NCBI Taxonomy" id="1297742"/>
    <lineage>
        <taxon>Bacteria</taxon>
        <taxon>Pseudomonadati</taxon>
        <taxon>Myxococcota</taxon>
        <taxon>Myxococcia</taxon>
        <taxon>Myxococcales</taxon>
        <taxon>Cystobacterineae</taxon>
        <taxon>Myxococcaceae</taxon>
        <taxon>Pseudomyxococcus</taxon>
    </lineage>
</organism>
<evidence type="ECO:0000313" key="2">
    <source>
        <dbReference type="EMBL" id="AKQ69886.1"/>
    </source>
</evidence>
<evidence type="ECO:0000259" key="1">
    <source>
        <dbReference type="PROSITE" id="PS50206"/>
    </source>
</evidence>